<dbReference type="InterPro" id="IPR058334">
    <property type="entry name" value="DUF8021"/>
</dbReference>
<organism evidence="3 4">
    <name type="scientific">Pleurostoma richardsiae</name>
    <dbReference type="NCBI Taxonomy" id="41990"/>
    <lineage>
        <taxon>Eukaryota</taxon>
        <taxon>Fungi</taxon>
        <taxon>Dikarya</taxon>
        <taxon>Ascomycota</taxon>
        <taxon>Pezizomycotina</taxon>
        <taxon>Sordariomycetes</taxon>
        <taxon>Sordariomycetidae</taxon>
        <taxon>Calosphaeriales</taxon>
        <taxon>Pleurostomataceae</taxon>
        <taxon>Pleurostoma</taxon>
    </lineage>
</organism>
<evidence type="ECO:0000256" key="1">
    <source>
        <dbReference type="SAM" id="SignalP"/>
    </source>
</evidence>
<evidence type="ECO:0000313" key="4">
    <source>
        <dbReference type="Proteomes" id="UP001174694"/>
    </source>
</evidence>
<feature type="chain" id="PRO_5041447307" description="DUF8021 domain-containing protein" evidence="1">
    <location>
        <begin position="23"/>
        <end position="271"/>
    </location>
</feature>
<dbReference type="Proteomes" id="UP001174694">
    <property type="component" value="Unassembled WGS sequence"/>
</dbReference>
<keyword evidence="1" id="KW-0732">Signal</keyword>
<protein>
    <recommendedName>
        <fullName evidence="2">DUF8021 domain-containing protein</fullName>
    </recommendedName>
</protein>
<feature type="domain" description="DUF8021" evidence="2">
    <location>
        <begin position="159"/>
        <end position="266"/>
    </location>
</feature>
<dbReference type="EMBL" id="JANBVO010000001">
    <property type="protein sequence ID" value="KAJ9157627.1"/>
    <property type="molecule type" value="Genomic_DNA"/>
</dbReference>
<proteinExistence type="predicted"/>
<name>A0AA38S2G4_9PEZI</name>
<dbReference type="Pfam" id="PF26061">
    <property type="entry name" value="DUF8021"/>
    <property type="match status" value="1"/>
</dbReference>
<sequence length="271" mass="29615">MLSHPLLLSISLVCVFASLTAARCQWSVLQDATDTYIYSQSTGKLEGIFTNSSVKYLENNRETDINKGVLSKPLVVDHTRTTFDQDACATYTELIVTDANDPHVIGTQIRYESSGENLSGINALSVDSVVTTTGDWLFNASQTLAHVLKEDWGTIDLSKRDTREALKAAADSYLDLWGNSSSAVPWGTPCDRLEGSAYTGTGLTKDSCNVGIPSGQQPPNTDRRYVIDDTVGSVSVLCKFGSMRDAPDSHEFRLEGGKLRYVHTMTVMRSL</sequence>
<feature type="signal peptide" evidence="1">
    <location>
        <begin position="1"/>
        <end position="22"/>
    </location>
</feature>
<evidence type="ECO:0000313" key="3">
    <source>
        <dbReference type="EMBL" id="KAJ9157627.1"/>
    </source>
</evidence>
<keyword evidence="4" id="KW-1185">Reference proteome</keyword>
<gene>
    <name evidence="3" type="ORF">NKR23_g350</name>
</gene>
<accession>A0AA38S2G4</accession>
<dbReference type="AlphaFoldDB" id="A0AA38S2G4"/>
<reference evidence="3" key="1">
    <citation type="submission" date="2022-07" db="EMBL/GenBank/DDBJ databases">
        <title>Fungi with potential for degradation of polypropylene.</title>
        <authorList>
            <person name="Gostincar C."/>
        </authorList>
    </citation>
    <scope>NUCLEOTIDE SEQUENCE</scope>
    <source>
        <strain evidence="3">EXF-13308</strain>
    </source>
</reference>
<comment type="caution">
    <text evidence="3">The sequence shown here is derived from an EMBL/GenBank/DDBJ whole genome shotgun (WGS) entry which is preliminary data.</text>
</comment>
<evidence type="ECO:0000259" key="2">
    <source>
        <dbReference type="Pfam" id="PF26061"/>
    </source>
</evidence>